<keyword evidence="5" id="KW-1185">Reference proteome</keyword>
<feature type="region of interest" description="Disordered" evidence="1">
    <location>
        <begin position="314"/>
        <end position="364"/>
    </location>
</feature>
<evidence type="ECO:0000256" key="1">
    <source>
        <dbReference type="SAM" id="MobiDB-lite"/>
    </source>
</evidence>
<evidence type="ECO:0000313" key="5">
    <source>
        <dbReference type="Proteomes" id="UP001611548"/>
    </source>
</evidence>
<sequence length="400" mass="40929">MKIRRALATAAATAVIAPAALLAAAPAYAEGPEDTTSTTQGTTGETTGGDTTDPGTGTGDSTGDNTTGDTGSGDTTTGGDNTSDDGATSGDPAADDDTADDSTPGDDSAPGDDTAPEDDTAGDTPGEDDPASGDDEDGTDEGTDDDENTDEPSDEDEFPPYCEEVDENYQEQALDVELSGLPGKIVAGSGWTKFSLTVTNDSETDLKEVALWAEIENFEVDEAKWLSPYVDLEFRNPVSNQWESIGDQQFAGGYFWGVDNLKPKDFVKADLRVNIHKDAPAGDSYGFGTGAHLDTVEGQECIAESAGSFYEFEVLKPGSTPGDPGEAKPGDNEGKPGDKPGPDTKPQGGVEKLPVTGNLAATGSSSALPTIATIGGVAMAVGAGAIIVVRRRRAAGIEAA</sequence>
<dbReference type="Proteomes" id="UP001611548">
    <property type="component" value="Unassembled WGS sequence"/>
</dbReference>
<keyword evidence="2" id="KW-1133">Transmembrane helix</keyword>
<feature type="compositionally biased region" description="Low complexity" evidence="1">
    <location>
        <begin position="29"/>
        <end position="92"/>
    </location>
</feature>
<organism evidence="4 5">
    <name type="scientific">Streptomyces pathocidini</name>
    <dbReference type="NCBI Taxonomy" id="1650571"/>
    <lineage>
        <taxon>Bacteria</taxon>
        <taxon>Bacillati</taxon>
        <taxon>Actinomycetota</taxon>
        <taxon>Actinomycetes</taxon>
        <taxon>Kitasatosporales</taxon>
        <taxon>Streptomycetaceae</taxon>
        <taxon>Streptomyces</taxon>
    </lineage>
</organism>
<evidence type="ECO:0000256" key="3">
    <source>
        <dbReference type="SAM" id="SignalP"/>
    </source>
</evidence>
<dbReference type="EMBL" id="JBIRWE010000011">
    <property type="protein sequence ID" value="MFI1966739.1"/>
    <property type="molecule type" value="Genomic_DNA"/>
</dbReference>
<dbReference type="RefSeq" id="WP_157859311.1">
    <property type="nucleotide sequence ID" value="NZ_JBIRWE010000011.1"/>
</dbReference>
<comment type="caution">
    <text evidence="4">The sequence shown here is derived from an EMBL/GenBank/DDBJ whole genome shotgun (WGS) entry which is preliminary data.</text>
</comment>
<feature type="compositionally biased region" description="Basic and acidic residues" evidence="1">
    <location>
        <begin position="325"/>
        <end position="342"/>
    </location>
</feature>
<feature type="compositionally biased region" description="Acidic residues" evidence="1">
    <location>
        <begin position="114"/>
        <end position="161"/>
    </location>
</feature>
<protein>
    <submittedName>
        <fullName evidence="4">LAETG motif-containing sortase-dependent surface protein</fullName>
    </submittedName>
</protein>
<feature type="signal peptide" evidence="3">
    <location>
        <begin position="1"/>
        <end position="29"/>
    </location>
</feature>
<feature type="transmembrane region" description="Helical" evidence="2">
    <location>
        <begin position="367"/>
        <end position="389"/>
    </location>
</feature>
<evidence type="ECO:0000256" key="2">
    <source>
        <dbReference type="SAM" id="Phobius"/>
    </source>
</evidence>
<proteinExistence type="predicted"/>
<gene>
    <name evidence="4" type="ORF">ACH429_21935</name>
</gene>
<keyword evidence="3" id="KW-0732">Signal</keyword>
<feature type="chain" id="PRO_5046520448" evidence="3">
    <location>
        <begin position="30"/>
        <end position="400"/>
    </location>
</feature>
<keyword evidence="2" id="KW-0812">Transmembrane</keyword>
<accession>A0ABW7UVX7</accession>
<reference evidence="4 5" key="1">
    <citation type="submission" date="2024-10" db="EMBL/GenBank/DDBJ databases">
        <title>The Natural Products Discovery Center: Release of the First 8490 Sequenced Strains for Exploring Actinobacteria Biosynthetic Diversity.</title>
        <authorList>
            <person name="Kalkreuter E."/>
            <person name="Kautsar S.A."/>
            <person name="Yang D."/>
            <person name="Bader C.D."/>
            <person name="Teijaro C.N."/>
            <person name="Fluegel L."/>
            <person name="Davis C.M."/>
            <person name="Simpson J.R."/>
            <person name="Lauterbach L."/>
            <person name="Steele A.D."/>
            <person name="Gui C."/>
            <person name="Meng S."/>
            <person name="Li G."/>
            <person name="Viehrig K."/>
            <person name="Ye F."/>
            <person name="Su P."/>
            <person name="Kiefer A.F."/>
            <person name="Nichols A."/>
            <person name="Cepeda A.J."/>
            <person name="Yan W."/>
            <person name="Fan B."/>
            <person name="Jiang Y."/>
            <person name="Adhikari A."/>
            <person name="Zheng C.-J."/>
            <person name="Schuster L."/>
            <person name="Cowan T.M."/>
            <person name="Smanski M.J."/>
            <person name="Chevrette M.G."/>
            <person name="De Carvalho L.P.S."/>
            <person name="Shen B."/>
        </authorList>
    </citation>
    <scope>NUCLEOTIDE SEQUENCE [LARGE SCALE GENOMIC DNA]</scope>
    <source>
        <strain evidence="4 5">NPDC020327</strain>
    </source>
</reference>
<name>A0ABW7UVX7_9ACTN</name>
<evidence type="ECO:0000313" key="4">
    <source>
        <dbReference type="EMBL" id="MFI1966739.1"/>
    </source>
</evidence>
<feature type="region of interest" description="Disordered" evidence="1">
    <location>
        <begin position="29"/>
        <end position="161"/>
    </location>
</feature>
<feature type="compositionally biased region" description="Acidic residues" evidence="1">
    <location>
        <begin position="93"/>
        <end position="104"/>
    </location>
</feature>
<dbReference type="NCBIfam" id="NF041528">
    <property type="entry name" value="strep_LAETG"/>
    <property type="match status" value="1"/>
</dbReference>
<keyword evidence="2" id="KW-0472">Membrane</keyword>